<reference evidence="2 3" key="1">
    <citation type="journal article" date="2010" name="J. Bacteriol.">
        <title>The genetic basis of laboratory adaptation in Caulobacter crescentus.</title>
        <authorList>
            <person name="Marks M.E."/>
            <person name="Castro-Rojas C.M."/>
            <person name="Teiling C."/>
            <person name="Du L."/>
            <person name="Kapatral V."/>
            <person name="Walunas T.L."/>
            <person name="Crosson S."/>
        </authorList>
    </citation>
    <scope>NUCLEOTIDE SEQUENCE [LARGE SCALE GENOMIC DNA]</scope>
    <source>
        <strain evidence="3">NA1000 / CB15N</strain>
    </source>
</reference>
<proteinExistence type="predicted"/>
<sequence length="91" mass="10083">MTQRPRQDERAKDVWFEYVLTAGRFSAWPIRWQGWLATALLIVGPITGMMAIAKLAPGVPPFVLVLGAMTVCFGTVFPLAYFKGRPAKSRG</sequence>
<dbReference type="AlphaFoldDB" id="A0A0H3C6B0"/>
<dbReference type="HOGENOM" id="CLU_2421572_0_0_5"/>
<dbReference type="RefSeq" id="YP_002515610.1">
    <property type="nucleotide sequence ID" value="NC_011916.1"/>
</dbReference>
<dbReference type="Proteomes" id="UP000001364">
    <property type="component" value="Chromosome"/>
</dbReference>
<dbReference type="RefSeq" id="WP_010918124.1">
    <property type="nucleotide sequence ID" value="NC_011916.1"/>
</dbReference>
<protein>
    <submittedName>
        <fullName evidence="2">Uncharacterized protein</fullName>
    </submittedName>
</protein>
<dbReference type="EMBL" id="CP001340">
    <property type="protein sequence ID" value="ACL93702.1"/>
    <property type="molecule type" value="Genomic_DNA"/>
</dbReference>
<keyword evidence="1" id="KW-0812">Transmembrane</keyword>
<dbReference type="GeneID" id="7330281"/>
<organism evidence="2 3">
    <name type="scientific">Caulobacter vibrioides (strain NA1000 / CB15N)</name>
    <name type="common">Caulobacter crescentus</name>
    <dbReference type="NCBI Taxonomy" id="565050"/>
    <lineage>
        <taxon>Bacteria</taxon>
        <taxon>Pseudomonadati</taxon>
        <taxon>Pseudomonadota</taxon>
        <taxon>Alphaproteobacteria</taxon>
        <taxon>Caulobacterales</taxon>
        <taxon>Caulobacteraceae</taxon>
        <taxon>Caulobacter</taxon>
    </lineage>
</organism>
<keyword evidence="3" id="KW-1185">Reference proteome</keyword>
<evidence type="ECO:0000313" key="3">
    <source>
        <dbReference type="Proteomes" id="UP000001364"/>
    </source>
</evidence>
<dbReference type="OrthoDB" id="597443at2"/>
<evidence type="ECO:0000256" key="1">
    <source>
        <dbReference type="SAM" id="Phobius"/>
    </source>
</evidence>
<accession>A0A0H3C6B0</accession>
<name>A0A0H3C6B0_CAUVN</name>
<keyword evidence="1" id="KW-1133">Transmembrane helix</keyword>
<feature type="transmembrane region" description="Helical" evidence="1">
    <location>
        <begin position="34"/>
        <end position="56"/>
    </location>
</feature>
<dbReference type="KEGG" id="ccs:CCNA_00235"/>
<feature type="transmembrane region" description="Helical" evidence="1">
    <location>
        <begin position="62"/>
        <end position="82"/>
    </location>
</feature>
<evidence type="ECO:0000313" key="2">
    <source>
        <dbReference type="EMBL" id="ACL93702.1"/>
    </source>
</evidence>
<gene>
    <name evidence="2" type="ordered locus">CCNA_00235</name>
</gene>
<dbReference type="PATRIC" id="fig|565050.3.peg.231"/>
<keyword evidence="1" id="KW-0472">Membrane</keyword>